<evidence type="ECO:0000256" key="5">
    <source>
        <dbReference type="ARBA" id="ARBA00022795"/>
    </source>
</evidence>
<dbReference type="OrthoDB" id="5651317at2"/>
<dbReference type="EMBL" id="LNYR01000012">
    <property type="protein sequence ID" value="KTD51154.1"/>
    <property type="molecule type" value="Genomic_DNA"/>
</dbReference>
<keyword evidence="7" id="KW-1006">Bacterial flagellum protein export</keyword>
<evidence type="ECO:0000256" key="1">
    <source>
        <dbReference type="ARBA" id="ARBA00003041"/>
    </source>
</evidence>
<feature type="domain" description="Flagellar assembly protein FliH/Type III secretion system HrpE" evidence="8">
    <location>
        <begin position="68"/>
        <end position="194"/>
    </location>
</feature>
<dbReference type="RefSeq" id="WP_058473542.1">
    <property type="nucleotide sequence ID" value="NZ_CAAAIL010000013.1"/>
</dbReference>
<keyword evidence="6" id="KW-0653">Protein transport</keyword>
<keyword evidence="10" id="KW-0969">Cilium</keyword>
<dbReference type="InterPro" id="IPR051472">
    <property type="entry name" value="T3SS_Stator/FliH"/>
</dbReference>
<keyword evidence="10" id="KW-0282">Flagellum</keyword>
<comment type="function">
    <text evidence="1">Needed for flagellar regrowth and assembly.</text>
</comment>
<sequence>MSNEFEPFHMERKNTDFNAWDYQGTKGDETPEVNLEEQLVDEVALIKQEAIEQGFAEGMRQAQVEIDEKKAELVQWIELFKNPVQLLDEQLTQELIQTVIWLSQHCIGVELTVHPDKFKRLFNEIKNELPSLSGSNILGLNPSDVEWVKTEIGDKEVPGITNALFADPALHRGDFYLKGEHSELDGRLHTRMMTIFAQYINKDNLNASFEHQD</sequence>
<reference evidence="10 12" key="2">
    <citation type="submission" date="2018-06" db="EMBL/GenBank/DDBJ databases">
        <authorList>
            <consortium name="Pathogen Informatics"/>
            <person name="Doyle S."/>
        </authorList>
    </citation>
    <scope>NUCLEOTIDE SEQUENCE [LARGE SCALE GENOMIC DNA]</scope>
    <source>
        <strain evidence="10 12">NCTC12376</strain>
    </source>
</reference>
<protein>
    <recommendedName>
        <fullName evidence="3">Flagellar assembly protein FliH</fullName>
    </recommendedName>
</protein>
<comment type="similarity">
    <text evidence="2">Belongs to the FliH family.</text>
</comment>
<dbReference type="STRING" id="45072.Lqua_1381"/>
<dbReference type="AlphaFoldDB" id="A0A378KSS4"/>
<keyword evidence="11" id="KW-1185">Reference proteome</keyword>
<evidence type="ECO:0000256" key="6">
    <source>
        <dbReference type="ARBA" id="ARBA00022927"/>
    </source>
</evidence>
<evidence type="ECO:0000256" key="2">
    <source>
        <dbReference type="ARBA" id="ARBA00006602"/>
    </source>
</evidence>
<evidence type="ECO:0000256" key="3">
    <source>
        <dbReference type="ARBA" id="ARBA00016507"/>
    </source>
</evidence>
<gene>
    <name evidence="10" type="primary">fliH_2</name>
    <name evidence="9" type="synonym">fliH_1</name>
    <name evidence="9" type="ORF">Lqua_1381</name>
    <name evidence="10" type="ORF">NCTC12376_01410</name>
</gene>
<evidence type="ECO:0000313" key="9">
    <source>
        <dbReference type="EMBL" id="KTD51154.1"/>
    </source>
</evidence>
<dbReference type="EMBL" id="UGOW01000001">
    <property type="protein sequence ID" value="STY17602.1"/>
    <property type="molecule type" value="Genomic_DNA"/>
</dbReference>
<organism evidence="10 12">
    <name type="scientific">Legionella quateirensis</name>
    <dbReference type="NCBI Taxonomy" id="45072"/>
    <lineage>
        <taxon>Bacteria</taxon>
        <taxon>Pseudomonadati</taxon>
        <taxon>Pseudomonadota</taxon>
        <taxon>Gammaproteobacteria</taxon>
        <taxon>Legionellales</taxon>
        <taxon>Legionellaceae</taxon>
        <taxon>Legionella</taxon>
    </lineage>
</organism>
<dbReference type="GO" id="GO:0044781">
    <property type="term" value="P:bacterial-type flagellum organization"/>
    <property type="evidence" value="ECO:0007669"/>
    <property type="project" value="UniProtKB-KW"/>
</dbReference>
<keyword evidence="4" id="KW-0813">Transport</keyword>
<dbReference type="PANTHER" id="PTHR34982:SF1">
    <property type="entry name" value="FLAGELLAR ASSEMBLY PROTEIN FLIH"/>
    <property type="match status" value="1"/>
</dbReference>
<dbReference type="GO" id="GO:0015031">
    <property type="term" value="P:protein transport"/>
    <property type="evidence" value="ECO:0007669"/>
    <property type="project" value="UniProtKB-KW"/>
</dbReference>
<accession>A0A378KSS4</accession>
<name>A0A378KSS4_9GAMM</name>
<dbReference type="Proteomes" id="UP000054639">
    <property type="component" value="Unassembled WGS sequence"/>
</dbReference>
<evidence type="ECO:0000256" key="4">
    <source>
        <dbReference type="ARBA" id="ARBA00022448"/>
    </source>
</evidence>
<evidence type="ECO:0000259" key="8">
    <source>
        <dbReference type="Pfam" id="PF02108"/>
    </source>
</evidence>
<evidence type="ECO:0000256" key="7">
    <source>
        <dbReference type="ARBA" id="ARBA00023225"/>
    </source>
</evidence>
<dbReference type="PANTHER" id="PTHR34982">
    <property type="entry name" value="YOP PROTEINS TRANSLOCATION PROTEIN L"/>
    <property type="match status" value="1"/>
</dbReference>
<evidence type="ECO:0000313" key="10">
    <source>
        <dbReference type="EMBL" id="STY17602.1"/>
    </source>
</evidence>
<reference evidence="9 11" key="1">
    <citation type="submission" date="2015-11" db="EMBL/GenBank/DDBJ databases">
        <title>Genomic analysis of 38 Legionella species identifies large and diverse effector repertoires.</title>
        <authorList>
            <person name="Burstein D."/>
            <person name="Amaro F."/>
            <person name="Zusman T."/>
            <person name="Lifshitz Z."/>
            <person name="Cohen O."/>
            <person name="Gilbert J.A."/>
            <person name="Pupko T."/>
            <person name="Shuman H.A."/>
            <person name="Segal G."/>
        </authorList>
    </citation>
    <scope>NUCLEOTIDE SEQUENCE [LARGE SCALE GENOMIC DNA]</scope>
    <source>
        <strain evidence="9 11">ATCC 49507</strain>
    </source>
</reference>
<dbReference type="InterPro" id="IPR018035">
    <property type="entry name" value="Flagellar_FliH/T3SS_HrpE"/>
</dbReference>
<evidence type="ECO:0000313" key="11">
    <source>
        <dbReference type="Proteomes" id="UP000054639"/>
    </source>
</evidence>
<evidence type="ECO:0000313" key="12">
    <source>
        <dbReference type="Proteomes" id="UP000254230"/>
    </source>
</evidence>
<dbReference type="Proteomes" id="UP000254230">
    <property type="component" value="Unassembled WGS sequence"/>
</dbReference>
<keyword evidence="5" id="KW-1005">Bacterial flagellum biogenesis</keyword>
<keyword evidence="10" id="KW-0966">Cell projection</keyword>
<dbReference type="Pfam" id="PF02108">
    <property type="entry name" value="FliH"/>
    <property type="match status" value="1"/>
</dbReference>
<dbReference type="GO" id="GO:0005829">
    <property type="term" value="C:cytosol"/>
    <property type="evidence" value="ECO:0007669"/>
    <property type="project" value="TreeGrafter"/>
</dbReference>
<proteinExistence type="inferred from homology"/>